<organism evidence="3">
    <name type="scientific">Anopheles coluzzii</name>
    <name type="common">African malaria mosquito</name>
    <dbReference type="NCBI Taxonomy" id="1518534"/>
    <lineage>
        <taxon>Eukaryota</taxon>
        <taxon>Metazoa</taxon>
        <taxon>Ecdysozoa</taxon>
        <taxon>Arthropoda</taxon>
        <taxon>Hexapoda</taxon>
        <taxon>Insecta</taxon>
        <taxon>Pterygota</taxon>
        <taxon>Neoptera</taxon>
        <taxon>Endopterygota</taxon>
        <taxon>Diptera</taxon>
        <taxon>Nematocera</taxon>
        <taxon>Culicoidea</taxon>
        <taxon>Culicidae</taxon>
        <taxon>Anophelinae</taxon>
        <taxon>Anopheles</taxon>
    </lineage>
</organism>
<dbReference type="InterPro" id="IPR022041">
    <property type="entry name" value="Methyltransf_FA"/>
</dbReference>
<reference evidence="3" key="1">
    <citation type="submission" date="2022-08" db="UniProtKB">
        <authorList>
            <consortium name="EnsemblMetazoa"/>
        </authorList>
    </citation>
    <scope>IDENTIFICATION</scope>
</reference>
<proteinExistence type="predicted"/>
<evidence type="ECO:0000259" key="2">
    <source>
        <dbReference type="Pfam" id="PF12248"/>
    </source>
</evidence>
<sequence length="579" mass="62566">LSSAACYPRVPLHCVVVRSFLPTATNMANIDPVAHRRYKEKKIVTNHAAASTAADAGDDGHVAEEHDATAEAAVVEEEPLERQQQPQTKLSSGGSVETVSGAPIERRDPIELETEDKLEYRFVPTGNGVVNFKVRAPNDAHIALTTNPEESDPMLEVFIGGWKNTKSVIRKNRTKPDVAEVETPDILNAGEFRGFWIRWQDNVITVGNEGSAAAFLSYENPEPFPINCVGFCTGWGATGSWLIEPASEQASPSAPTAAALSAGGAACWVAAANGEIPPNAVVGGSDGEDMYIGRAQHEGGIIPGKVVASHGVCYIAWGGAENPKAEYEVLCDFGGEFVPASGSDIPPTALPAGESEDGEPLFIGRVTHEGTVTVGKVQPSHGVCYIPYGGQELAFAEYEIFVTSTPRHIHFYDIHDDDRYPRTARKQQLHRWDALHSMKWVPYQDSGPLPPSAVECGTSKRTKLYLGRAEHAGSVTPGFINPAKKVCYIPWGGKAHEKKVCEILCTAGEFVPCTETNVLLRATPAGVSEQGEPLYIGRVAVDGQLVCGKVQRSHSVCYIPYNRKEEPHVNFEVFIKSQQ</sequence>
<dbReference type="EnsemblMetazoa" id="ACOM032595-RA">
    <property type="protein sequence ID" value="ACOM032595-PA.1"/>
    <property type="gene ID" value="ACOM032595"/>
</dbReference>
<dbReference type="PANTHER" id="PTHR31649">
    <property type="entry name" value="AGAP009604-PA"/>
    <property type="match status" value="1"/>
</dbReference>
<dbReference type="SMART" id="SM00696">
    <property type="entry name" value="DM9"/>
    <property type="match status" value="4"/>
</dbReference>
<feature type="compositionally biased region" description="Basic and acidic residues" evidence="1">
    <location>
        <begin position="58"/>
        <end position="69"/>
    </location>
</feature>
<dbReference type="VEuPathDB" id="VectorBase:ACON2_035488"/>
<dbReference type="PANTHER" id="PTHR31649:SF1">
    <property type="entry name" value="FARNESOIC ACID O-METHYL TRANSFERASE DOMAIN-CONTAINING PROTEIN"/>
    <property type="match status" value="1"/>
</dbReference>
<protein>
    <recommendedName>
        <fullName evidence="2">Farnesoic acid O-methyl transferase domain-containing protein</fullName>
    </recommendedName>
</protein>
<dbReference type="Pfam" id="PF11901">
    <property type="entry name" value="DM9"/>
    <property type="match status" value="2"/>
</dbReference>
<evidence type="ECO:0000313" key="3">
    <source>
        <dbReference type="EnsemblMetazoa" id="ACOM032595-PA.1"/>
    </source>
</evidence>
<dbReference type="Pfam" id="PF12248">
    <property type="entry name" value="Methyltransf_FA"/>
    <property type="match status" value="1"/>
</dbReference>
<dbReference type="InterPro" id="IPR006616">
    <property type="entry name" value="DM9_repeat"/>
</dbReference>
<accession>A0A8W7PJK3</accession>
<dbReference type="Proteomes" id="UP000075882">
    <property type="component" value="Unassembled WGS sequence"/>
</dbReference>
<feature type="compositionally biased region" description="Polar residues" evidence="1">
    <location>
        <begin position="88"/>
        <end position="98"/>
    </location>
</feature>
<feature type="region of interest" description="Disordered" evidence="1">
    <location>
        <begin position="49"/>
        <end position="100"/>
    </location>
</feature>
<dbReference type="AlphaFoldDB" id="A0A8W7PJK3"/>
<evidence type="ECO:0000256" key="1">
    <source>
        <dbReference type="SAM" id="MobiDB-lite"/>
    </source>
</evidence>
<feature type="domain" description="Farnesoic acid O-methyl transferase" evidence="2">
    <location>
        <begin position="117"/>
        <end position="244"/>
    </location>
</feature>
<name>A0A8W7PJK3_ANOCL</name>